<organism evidence="5">
    <name type="scientific">marine sediment metagenome</name>
    <dbReference type="NCBI Taxonomy" id="412755"/>
    <lineage>
        <taxon>unclassified sequences</taxon>
        <taxon>metagenomes</taxon>
        <taxon>ecological metagenomes</taxon>
    </lineage>
</organism>
<accession>A0A0F8ZQN5</accession>
<evidence type="ECO:0000256" key="2">
    <source>
        <dbReference type="ARBA" id="ARBA00022679"/>
    </source>
</evidence>
<gene>
    <name evidence="5" type="ORF">LCGC14_3006660</name>
</gene>
<protein>
    <recommendedName>
        <fullName evidence="4">DNA methylase N-4/N-6 domain-containing protein</fullName>
    </recommendedName>
</protein>
<dbReference type="SUPFAM" id="SSF53335">
    <property type="entry name" value="S-adenosyl-L-methionine-dependent methyltransferases"/>
    <property type="match status" value="1"/>
</dbReference>
<evidence type="ECO:0000256" key="3">
    <source>
        <dbReference type="ARBA" id="ARBA00022691"/>
    </source>
</evidence>
<dbReference type="GO" id="GO:0003677">
    <property type="term" value="F:DNA binding"/>
    <property type="evidence" value="ECO:0007669"/>
    <property type="project" value="InterPro"/>
</dbReference>
<dbReference type="PRINTS" id="PR00506">
    <property type="entry name" value="D21N6MTFRASE"/>
</dbReference>
<feature type="domain" description="DNA methylase N-4/N-6" evidence="4">
    <location>
        <begin position="23"/>
        <end position="231"/>
    </location>
</feature>
<sequence length="236" mass="27468">MNHRIINDDCLGWLRHEQEYYTCILADPPDNIGLNYGEGAAADRRATDEYVSWLGTCLDLFIHRASIVWVSYNAKWQFHIGKIVLRLLQKYHCHRAKSCIQVFTFGQHNQHDLGNCFRPLLRFKHDDAPLYPDQIRVPSRRQERGDKRADPRGRVPNDVFDFPRVTGNSKQRRSWHPTQLHEGLVERCIRMSTKKGDHVLDPFAGTGTTLRVCRRLDRSCTLIENSAEYCGYLAME</sequence>
<keyword evidence="2" id="KW-0808">Transferase</keyword>
<dbReference type="AlphaFoldDB" id="A0A0F8ZQN5"/>
<dbReference type="InterPro" id="IPR029063">
    <property type="entry name" value="SAM-dependent_MTases_sf"/>
</dbReference>
<dbReference type="GO" id="GO:0008170">
    <property type="term" value="F:N-methyltransferase activity"/>
    <property type="evidence" value="ECO:0007669"/>
    <property type="project" value="InterPro"/>
</dbReference>
<reference evidence="5" key="1">
    <citation type="journal article" date="2015" name="Nature">
        <title>Complex archaea that bridge the gap between prokaryotes and eukaryotes.</title>
        <authorList>
            <person name="Spang A."/>
            <person name="Saw J.H."/>
            <person name="Jorgensen S.L."/>
            <person name="Zaremba-Niedzwiedzka K."/>
            <person name="Martijn J."/>
            <person name="Lind A.E."/>
            <person name="van Eijk R."/>
            <person name="Schleper C."/>
            <person name="Guy L."/>
            <person name="Ettema T.J."/>
        </authorList>
    </citation>
    <scope>NUCLEOTIDE SEQUENCE</scope>
</reference>
<evidence type="ECO:0000313" key="5">
    <source>
        <dbReference type="EMBL" id="KKK62206.1"/>
    </source>
</evidence>
<dbReference type="GO" id="GO:0032259">
    <property type="term" value="P:methylation"/>
    <property type="evidence" value="ECO:0007669"/>
    <property type="project" value="UniProtKB-KW"/>
</dbReference>
<proteinExistence type="predicted"/>
<evidence type="ECO:0000256" key="1">
    <source>
        <dbReference type="ARBA" id="ARBA00022603"/>
    </source>
</evidence>
<feature type="non-terminal residue" evidence="5">
    <location>
        <position position="236"/>
    </location>
</feature>
<evidence type="ECO:0000259" key="4">
    <source>
        <dbReference type="Pfam" id="PF01555"/>
    </source>
</evidence>
<dbReference type="InterPro" id="IPR002941">
    <property type="entry name" value="DNA_methylase_N4/N6"/>
</dbReference>
<keyword evidence="1" id="KW-0489">Methyltransferase</keyword>
<keyword evidence="3" id="KW-0949">S-adenosyl-L-methionine</keyword>
<dbReference type="EMBL" id="LAZR01062106">
    <property type="protein sequence ID" value="KKK62206.1"/>
    <property type="molecule type" value="Genomic_DNA"/>
</dbReference>
<comment type="caution">
    <text evidence="5">The sequence shown here is derived from an EMBL/GenBank/DDBJ whole genome shotgun (WGS) entry which is preliminary data.</text>
</comment>
<dbReference type="InterPro" id="IPR002295">
    <property type="entry name" value="N4/N6-MTase_EcoPI_Mod-like"/>
</dbReference>
<dbReference type="Pfam" id="PF01555">
    <property type="entry name" value="N6_N4_Mtase"/>
    <property type="match status" value="1"/>
</dbReference>
<name>A0A0F8ZQN5_9ZZZZ</name>
<dbReference type="Gene3D" id="3.40.50.150">
    <property type="entry name" value="Vaccinia Virus protein VP39"/>
    <property type="match status" value="1"/>
</dbReference>